<keyword evidence="1" id="KW-0539">Nucleus</keyword>
<dbReference type="PANTHER" id="PTHR31668:SF4">
    <property type="entry name" value="TRANSCRIPTIONAL ACTIVATOR PROTEIN DAL81"/>
    <property type="match status" value="1"/>
</dbReference>
<evidence type="ECO:0000256" key="1">
    <source>
        <dbReference type="ARBA" id="ARBA00023242"/>
    </source>
</evidence>
<feature type="region of interest" description="Disordered" evidence="2">
    <location>
        <begin position="70"/>
        <end position="94"/>
    </location>
</feature>
<dbReference type="Proteomes" id="UP000279259">
    <property type="component" value="Unassembled WGS sequence"/>
</dbReference>
<reference evidence="4 5" key="1">
    <citation type="submission" date="2018-11" db="EMBL/GenBank/DDBJ databases">
        <title>Genome sequence of Saitozyma podzolica DSM 27192.</title>
        <authorList>
            <person name="Aliyu H."/>
            <person name="Gorte O."/>
            <person name="Ochsenreither K."/>
        </authorList>
    </citation>
    <scope>NUCLEOTIDE SEQUENCE [LARGE SCALE GENOMIC DNA]</scope>
    <source>
        <strain evidence="4 5">DSM 27192</strain>
    </source>
</reference>
<dbReference type="AlphaFoldDB" id="A0A427XPK0"/>
<proteinExistence type="predicted"/>
<comment type="caution">
    <text evidence="4">The sequence shown here is derived from an EMBL/GenBank/DDBJ whole genome shotgun (WGS) entry which is preliminary data.</text>
</comment>
<dbReference type="InterPro" id="IPR050797">
    <property type="entry name" value="Carb_Metab_Trans_Reg"/>
</dbReference>
<dbReference type="SMART" id="SM00906">
    <property type="entry name" value="Fungal_trans"/>
    <property type="match status" value="1"/>
</dbReference>
<evidence type="ECO:0000313" key="4">
    <source>
        <dbReference type="EMBL" id="RSH80758.1"/>
    </source>
</evidence>
<accession>A0A427XPK0</accession>
<dbReference type="Pfam" id="PF04082">
    <property type="entry name" value="Fungal_trans"/>
    <property type="match status" value="1"/>
</dbReference>
<organism evidence="4 5">
    <name type="scientific">Saitozyma podzolica</name>
    <dbReference type="NCBI Taxonomy" id="1890683"/>
    <lineage>
        <taxon>Eukaryota</taxon>
        <taxon>Fungi</taxon>
        <taxon>Dikarya</taxon>
        <taxon>Basidiomycota</taxon>
        <taxon>Agaricomycotina</taxon>
        <taxon>Tremellomycetes</taxon>
        <taxon>Tremellales</taxon>
        <taxon>Trimorphomycetaceae</taxon>
        <taxon>Saitozyma</taxon>
    </lineage>
</organism>
<evidence type="ECO:0000259" key="3">
    <source>
        <dbReference type="SMART" id="SM00906"/>
    </source>
</evidence>
<dbReference type="GO" id="GO:0008270">
    <property type="term" value="F:zinc ion binding"/>
    <property type="evidence" value="ECO:0007669"/>
    <property type="project" value="InterPro"/>
</dbReference>
<feature type="compositionally biased region" description="Low complexity" evidence="2">
    <location>
        <begin position="1"/>
        <end position="13"/>
    </location>
</feature>
<evidence type="ECO:0000313" key="5">
    <source>
        <dbReference type="Proteomes" id="UP000279259"/>
    </source>
</evidence>
<feature type="region of interest" description="Disordered" evidence="2">
    <location>
        <begin position="1"/>
        <end position="45"/>
    </location>
</feature>
<sequence>MADALTLTADETTGFGPNVTMAPEWPLSSQAEGSSANASSSTDMPLGPMLYPTLPDTTVDISTITGFVDPVDPGRHEATDEAVRSTPPSLDLEGGDDQESHFLGSAAFLGLALPERDVALNPSESAILSFRQVSSNPRLPAYFVRQPSLLYGRPPNTGRSAYDTVCADCAGIEGDITSRSLDALRRFTLPALPFINGDRLERACLGLQGSEPVPYGLLAVIIAHATPYLPEIRPLHKKLWSSALLGLEDEYRLPRLRTLQLALLALSARPSENIGQSDIGLARAIGTAHLLGMHMDPSGWRLPAYERSLRKRMWWNLMIHDKWRALLFGRPSNIHSNNCNVPLPTLEDCELGDRSSPADQLSFETFEATCKLTVIIDRILLGFYTVEALSKPLGPLQLIGLLESVQGEMRSLEGGLSPTLRLNMPNQSLLSTLPTGIRSWQLSFSGVKILLSRLLLDVVTGCSPIQLFTVLEAALNVCRELVDMVTHITPGDRAMFWMPYSSHHLSNCVSLLLRIAIRGRPEFCDLVAAAVESTITLTQNLIRAYEDQHWDVAGAGLKRIASLLLMADQDLPETKGLYQSVIRALGFVQSGTSMSADDLLASIGLDDFDPFAWINNDWSWLVTGDEQGGQDAPQDSSRQAP</sequence>
<dbReference type="STRING" id="1890683.A0A427XPK0"/>
<dbReference type="GO" id="GO:0005634">
    <property type="term" value="C:nucleus"/>
    <property type="evidence" value="ECO:0007669"/>
    <property type="project" value="TreeGrafter"/>
</dbReference>
<dbReference type="GO" id="GO:0001080">
    <property type="term" value="P:nitrogen catabolite activation of transcription from RNA polymerase II promoter"/>
    <property type="evidence" value="ECO:0007669"/>
    <property type="project" value="TreeGrafter"/>
</dbReference>
<evidence type="ECO:0000256" key="2">
    <source>
        <dbReference type="SAM" id="MobiDB-lite"/>
    </source>
</evidence>
<dbReference type="InterPro" id="IPR007219">
    <property type="entry name" value="XnlR_reg_dom"/>
</dbReference>
<feature type="compositionally biased region" description="Polar residues" evidence="2">
    <location>
        <begin position="27"/>
        <end position="43"/>
    </location>
</feature>
<dbReference type="OrthoDB" id="2123952at2759"/>
<dbReference type="CDD" id="cd12148">
    <property type="entry name" value="fungal_TF_MHR"/>
    <property type="match status" value="1"/>
</dbReference>
<name>A0A427XPK0_9TREE</name>
<protein>
    <recommendedName>
        <fullName evidence="3">Xylanolytic transcriptional activator regulatory domain-containing protein</fullName>
    </recommendedName>
</protein>
<dbReference type="EMBL" id="RSCD01000033">
    <property type="protein sequence ID" value="RSH80758.1"/>
    <property type="molecule type" value="Genomic_DNA"/>
</dbReference>
<dbReference type="GO" id="GO:0003677">
    <property type="term" value="F:DNA binding"/>
    <property type="evidence" value="ECO:0007669"/>
    <property type="project" value="InterPro"/>
</dbReference>
<gene>
    <name evidence="4" type="ORF">EHS25_007094</name>
</gene>
<feature type="compositionally biased region" description="Basic and acidic residues" evidence="2">
    <location>
        <begin position="72"/>
        <end position="83"/>
    </location>
</feature>
<keyword evidence="5" id="KW-1185">Reference proteome</keyword>
<feature type="domain" description="Xylanolytic transcriptional activator regulatory" evidence="3">
    <location>
        <begin position="277"/>
        <end position="350"/>
    </location>
</feature>
<dbReference type="GO" id="GO:0006351">
    <property type="term" value="P:DNA-templated transcription"/>
    <property type="evidence" value="ECO:0007669"/>
    <property type="project" value="InterPro"/>
</dbReference>
<dbReference type="PANTHER" id="PTHR31668">
    <property type="entry name" value="GLUCOSE TRANSPORT TRANSCRIPTION REGULATOR RGT1-RELATED-RELATED"/>
    <property type="match status" value="1"/>
</dbReference>